<organism evidence="3">
    <name type="scientific">Ralstonia solanacearum</name>
    <name type="common">Pseudomonas solanacearum</name>
    <dbReference type="NCBI Taxonomy" id="305"/>
    <lineage>
        <taxon>Bacteria</taxon>
        <taxon>Pseudomonadati</taxon>
        <taxon>Pseudomonadota</taxon>
        <taxon>Betaproteobacteria</taxon>
        <taxon>Burkholderiales</taxon>
        <taxon>Burkholderiaceae</taxon>
        <taxon>Ralstonia</taxon>
        <taxon>Ralstonia solanacearum species complex</taxon>
    </lineage>
</organism>
<dbReference type="Pfam" id="PF08681">
    <property type="entry name" value="TacA1"/>
    <property type="match status" value="1"/>
</dbReference>
<protein>
    <submittedName>
        <fullName evidence="3">Uncharacterized protein</fullName>
    </submittedName>
</protein>
<evidence type="ECO:0000256" key="1">
    <source>
        <dbReference type="ARBA" id="ARBA00022649"/>
    </source>
</evidence>
<dbReference type="InterPro" id="IPR013321">
    <property type="entry name" value="Arc_rbn_hlx_hlx"/>
</dbReference>
<gene>
    <name evidence="3" type="ORF">PSS4_v1_3040002</name>
</gene>
<dbReference type="InterPro" id="IPR014795">
    <property type="entry name" value="TacA_1-like"/>
</dbReference>
<dbReference type="PANTHER" id="PTHR35401">
    <property type="entry name" value="COPG FAMILY HELIX-TURN-HELIX PROTEIN-RELATED-RELATED"/>
    <property type="match status" value="1"/>
</dbReference>
<dbReference type="InterPro" id="IPR010985">
    <property type="entry name" value="Ribbon_hlx_hlx"/>
</dbReference>
<dbReference type="EMBL" id="LN899821">
    <property type="protein sequence ID" value="CUV21351.1"/>
    <property type="molecule type" value="Genomic_DNA"/>
</dbReference>
<accession>A0A0S4UGN8</accession>
<reference evidence="3" key="1">
    <citation type="submission" date="2015-10" db="EMBL/GenBank/DDBJ databases">
        <authorList>
            <person name="Gilbert D.G."/>
        </authorList>
    </citation>
    <scope>NUCLEOTIDE SEQUENCE</scope>
    <source>
        <strain evidence="3">Phyl III-seqv23</strain>
    </source>
</reference>
<comment type="similarity">
    <text evidence="2">Belongs to the TacA antitoxin family.</text>
</comment>
<name>A0A0S4UGN8_RALSL</name>
<dbReference type="Gene3D" id="1.10.1220.10">
    <property type="entry name" value="Met repressor-like"/>
    <property type="match status" value="1"/>
</dbReference>
<dbReference type="GO" id="GO:0006355">
    <property type="term" value="P:regulation of DNA-templated transcription"/>
    <property type="evidence" value="ECO:0007669"/>
    <property type="project" value="InterPro"/>
</dbReference>
<dbReference type="PANTHER" id="PTHR35401:SF2">
    <property type="entry name" value="ABC-TYPE TRANSPORT SYSTEM"/>
    <property type="match status" value="1"/>
</dbReference>
<sequence length="117" mass="13133">MAIKHESAPEATARGRITARLSADKQELLQLAADLSGSTLNQFVLQSALRAAEQVIEHEETIKAIKLTVEQSRRFVALLDEPAKPNEALRRAMERFRKTKLGTADSTFNLERRPQHV</sequence>
<dbReference type="SUPFAM" id="SSF47598">
    <property type="entry name" value="Ribbon-helix-helix"/>
    <property type="match status" value="1"/>
</dbReference>
<dbReference type="AlphaFoldDB" id="A0A0S4UGN8"/>
<keyword evidence="1" id="KW-1277">Toxin-antitoxin system</keyword>
<dbReference type="Gene3D" id="1.20.890.30">
    <property type="entry name" value="VCA0319-like"/>
    <property type="match status" value="1"/>
</dbReference>
<dbReference type="PATRIC" id="fig|305.118.peg.4168"/>
<proteinExistence type="inferred from homology"/>
<evidence type="ECO:0000313" key="3">
    <source>
        <dbReference type="EMBL" id="CUV21351.1"/>
    </source>
</evidence>
<evidence type="ECO:0000256" key="2">
    <source>
        <dbReference type="ARBA" id="ARBA00049988"/>
    </source>
</evidence>